<evidence type="ECO:0000313" key="3">
    <source>
        <dbReference type="Proteomes" id="UP000266260"/>
    </source>
</evidence>
<comment type="caution">
    <text evidence="2">The sequence shown here is derived from an EMBL/GenBank/DDBJ whole genome shotgun (WGS) entry which is preliminary data.</text>
</comment>
<gene>
    <name evidence="2" type="ORF">SMC6_02985</name>
</gene>
<protein>
    <submittedName>
        <fullName evidence="2">Uncharacterized protein</fullName>
    </submittedName>
</protein>
<proteinExistence type="predicted"/>
<evidence type="ECO:0000256" key="1">
    <source>
        <dbReference type="SAM" id="Phobius"/>
    </source>
</evidence>
<feature type="transmembrane region" description="Helical" evidence="1">
    <location>
        <begin position="26"/>
        <end position="48"/>
    </location>
</feature>
<accession>A0A398D1A9</accession>
<name>A0A398D1A9_9BACT</name>
<keyword evidence="3" id="KW-1185">Reference proteome</keyword>
<sequence>MARGSLGIEGKVREQGQKEAEVKKNVMSLLAVVLICFLAVIITGKALAAGTWSYYDLTVPPLGATMITNNLQKAYNGLCAVDSRSIGADYDLNVYLELLDNTVVSDKRVINDNTLVRINNWASAGQTVHMTFESGWSDHVHIEAIGYWSPDNP</sequence>
<organism evidence="2 3">
    <name type="scientific">Candidatus Cryosericum odellii</name>
    <dbReference type="NCBI Taxonomy" id="2290917"/>
    <lineage>
        <taxon>Bacteria</taxon>
        <taxon>Pseudomonadati</taxon>
        <taxon>Caldisericota/Cryosericota group</taxon>
        <taxon>Candidatus Cryosericota</taxon>
        <taxon>Candidatus Cryosericia</taxon>
        <taxon>Candidatus Cryosericales</taxon>
        <taxon>Candidatus Cryosericaceae</taxon>
        <taxon>Candidatus Cryosericum</taxon>
    </lineage>
</organism>
<keyword evidence="1" id="KW-0812">Transmembrane</keyword>
<reference evidence="2 3" key="1">
    <citation type="submission" date="2018-09" db="EMBL/GenBank/DDBJ databases">
        <title>Discovery and Ecogenomic Context for Candidatus Cryosericales, a Global Caldiserica Order Active in Thawing Permafrost.</title>
        <authorList>
            <person name="Martinez M.A."/>
            <person name="Woodcroft B.J."/>
            <person name="Ignacio Espinoza J.C."/>
            <person name="Zayed A."/>
            <person name="Singleton C.M."/>
            <person name="Boyd J."/>
            <person name="Li Y.-F."/>
            <person name="Purvine S."/>
            <person name="Maughan H."/>
            <person name="Hodgkins S.B."/>
            <person name="Anderson D."/>
            <person name="Sederholm M."/>
            <person name="Temperton B."/>
            <person name="Saleska S.R."/>
            <person name="Tyson G.W."/>
            <person name="Rich V.I."/>
        </authorList>
    </citation>
    <scope>NUCLEOTIDE SEQUENCE [LARGE SCALE GENOMIC DNA]</scope>
    <source>
        <strain evidence="2 3">SMC6</strain>
    </source>
</reference>
<evidence type="ECO:0000313" key="2">
    <source>
        <dbReference type="EMBL" id="RIE09296.1"/>
    </source>
</evidence>
<keyword evidence="1" id="KW-1133">Transmembrane helix</keyword>
<dbReference type="EMBL" id="QXIT01000054">
    <property type="protein sequence ID" value="RIE09296.1"/>
    <property type="molecule type" value="Genomic_DNA"/>
</dbReference>
<keyword evidence="1" id="KW-0472">Membrane</keyword>
<dbReference type="Proteomes" id="UP000266260">
    <property type="component" value="Unassembled WGS sequence"/>
</dbReference>
<dbReference type="AlphaFoldDB" id="A0A398D1A9"/>